<accession>A0ABP1D3Z6</accession>
<dbReference type="EMBL" id="OZ037945">
    <property type="protein sequence ID" value="CAL1701854.1"/>
    <property type="molecule type" value="Genomic_DNA"/>
</dbReference>
<feature type="domain" description="SAC3/GANP/THP3 conserved" evidence="2">
    <location>
        <begin position="160"/>
        <end position="408"/>
    </location>
</feature>
<feature type="compositionally biased region" description="Pro residues" evidence="1">
    <location>
        <begin position="731"/>
        <end position="743"/>
    </location>
</feature>
<dbReference type="PANTHER" id="PTHR12436">
    <property type="entry name" value="80 KDA MCM3-ASSOCIATED PROTEIN"/>
    <property type="match status" value="1"/>
</dbReference>
<gene>
    <name evidence="3" type="ORF">GFSPODELE1_LOCUS3787</name>
</gene>
<feature type="compositionally biased region" description="Polar residues" evidence="1">
    <location>
        <begin position="1358"/>
        <end position="1367"/>
    </location>
</feature>
<dbReference type="Proteomes" id="UP001497453">
    <property type="component" value="Chromosome 2"/>
</dbReference>
<dbReference type="InterPro" id="IPR005062">
    <property type="entry name" value="SAC3/GANP/THP3_conserved"/>
</dbReference>
<feature type="region of interest" description="Disordered" evidence="1">
    <location>
        <begin position="556"/>
        <end position="597"/>
    </location>
</feature>
<feature type="region of interest" description="Disordered" evidence="1">
    <location>
        <begin position="641"/>
        <end position="766"/>
    </location>
</feature>
<feature type="compositionally biased region" description="Polar residues" evidence="1">
    <location>
        <begin position="835"/>
        <end position="852"/>
    </location>
</feature>
<evidence type="ECO:0000259" key="2">
    <source>
        <dbReference type="Pfam" id="PF03399"/>
    </source>
</evidence>
<feature type="region of interest" description="Disordered" evidence="1">
    <location>
        <begin position="1335"/>
        <end position="1399"/>
    </location>
</feature>
<feature type="region of interest" description="Disordered" evidence="1">
    <location>
        <begin position="1"/>
        <end position="64"/>
    </location>
</feature>
<feature type="compositionally biased region" description="Polar residues" evidence="1">
    <location>
        <begin position="1341"/>
        <end position="1350"/>
    </location>
</feature>
<evidence type="ECO:0000313" key="3">
    <source>
        <dbReference type="EMBL" id="CAL1701854.1"/>
    </source>
</evidence>
<feature type="compositionally biased region" description="Pro residues" evidence="1">
    <location>
        <begin position="755"/>
        <end position="766"/>
    </location>
</feature>
<feature type="compositionally biased region" description="Pro residues" evidence="1">
    <location>
        <begin position="700"/>
        <end position="713"/>
    </location>
</feature>
<keyword evidence="4" id="KW-1185">Reference proteome</keyword>
<feature type="region of interest" description="Disordered" evidence="1">
    <location>
        <begin position="832"/>
        <end position="874"/>
    </location>
</feature>
<dbReference type="InterPro" id="IPR045107">
    <property type="entry name" value="SAC3/GANP/THP3"/>
</dbReference>
<evidence type="ECO:0000313" key="4">
    <source>
        <dbReference type="Proteomes" id="UP001497453"/>
    </source>
</evidence>
<feature type="compositionally biased region" description="Pro residues" evidence="1">
    <location>
        <begin position="563"/>
        <end position="579"/>
    </location>
</feature>
<feature type="compositionally biased region" description="Polar residues" evidence="1">
    <location>
        <begin position="1375"/>
        <end position="1397"/>
    </location>
</feature>
<feature type="compositionally biased region" description="Basic and acidic residues" evidence="1">
    <location>
        <begin position="38"/>
        <end position="47"/>
    </location>
</feature>
<feature type="region of interest" description="Disordered" evidence="1">
    <location>
        <begin position="921"/>
        <end position="948"/>
    </location>
</feature>
<dbReference type="PANTHER" id="PTHR12436:SF3">
    <property type="entry name" value="GERMINAL-CENTER ASSOCIATED NUCLEAR PROTEIN"/>
    <property type="match status" value="1"/>
</dbReference>
<sequence length="1416" mass="156792">MEAPQTRGRGLKVNGATPRPHPRNKQWIAGQDNTGHGSDGERWERGGTLRRGRGRGRGSTHVSPRLVATALPTDDDVASGTDGEAYEDMETLQADNVVMKDETQNEAPDDPQARERFWQELVKAREIERRAAIAEGKMDDPSVSKRLDEAITMVGTCMDMCPRFERYRRERENNLDKWEVIPGTKRVDHKRAVKIYERAAGDKTMPSDLRPPEVLKKTLDYLFHDLINKGFSETYGFIRDRSRAVRSDFTMQHETGPLAIECHDRCARFHILALHLERDNPGFSIELEEQQLMNTLQSLKEFYEDQRGRYSAPTELEMRVYHRLIHIRDQRERHEDIPEEITSHPVFQLTTKFRLHVQAKSAPISKKSPLIVDAAGMQIFAELAAHLREQNNVVMIYLVACIMERLFGKDTIEDIETIRGDLTISEIIDGISRPLVTSPEPEMPPALNGQAALPPPTTAPVTRSATEWLSINFGPKPTTSTFFAAPETTQPINGFASTTPAPSQPVQSAFSNLGTSTNAFGQVTSVFGGPTFGTEAASSFGPNAAQTSAFGFGTTQSAFAPAKPEPPPSQPSQPLPPIFSSPFPQATPATNGASHPGGIFSAALTASTFSIPAPPSGQPTLSTKYLNPSAPSFTPGPSFASLPVTVSPSPPAQQPSLLSQATPPQVDVVKPQVPSSTRYVSPFEAPSIPPAPTSFARSPPKLPSPETKPAPETPEPKFVERQQTLWDFPSTPSPSRTPAPPQLRVPIPTSTPELTTPPSPREPPPVKVHHMALPPTPTTRWFDPTSGQIGVDNFASQKRKSVVNLPHLQMPQMAGSPTEMLSPLQMAAPGMLKTPSPSLQPRPTEALASTSRLPPGSIKKPNGIPSVKGKERQTSEDLRGMAVNFARRSPLIKHSFERWMQKTMDRLAYAEALRRSEAYKERLQRERLSSSMGSTSGRGRRTSPPKRRMSVDGFTEMIQSMRKKRRISTESHAPLNDELLAQRLQETQEEHQKRWAQGSFLHAIRSHVANVSPDSQVLSGMDIWLALNTGNDSTAIWLEQKFAVPISGRFLSENVFSIPVVPNSLSTSSSPVLIVFERTPASDVDDPLERKYRVIDDCARLRDVMQGLHNSDMRFRPTLLIIQWSDGVDSDEASDFTEMVKELRNESILEGFHTFSISAEDKDLDERLQKTLARVKLDVNDTMSQVLSWTELADVFVELFRQYASDWLDSCWSDDQFDWQRYDDVIRAIEDAQIMVVQAILSILHVSSPVRKIDRPDDLKGPAQLGHDYAVGLFIDTLAKSIVHTAKTHIGQSLQENYRLQRNGILRARDRTKQALEGLSSRLRELAATRAMSAPEYEDGTNWSDISVSPESEHESFGRTTSMSALSDESVPVTDETTSQSRASPAFSEESNGTTKPGVTVAMLRALAQGVLKAKT</sequence>
<name>A0ABP1D3Z6_9APHY</name>
<dbReference type="Pfam" id="PF03399">
    <property type="entry name" value="SAC3_GANP"/>
    <property type="match status" value="1"/>
</dbReference>
<feature type="compositionally biased region" description="Basic residues" evidence="1">
    <location>
        <begin position="938"/>
        <end position="948"/>
    </location>
</feature>
<evidence type="ECO:0000256" key="1">
    <source>
        <dbReference type="SAM" id="MobiDB-lite"/>
    </source>
</evidence>
<feature type="compositionally biased region" description="Low complexity" evidence="1">
    <location>
        <begin position="654"/>
        <end position="674"/>
    </location>
</feature>
<protein>
    <recommendedName>
        <fullName evidence="2">SAC3/GANP/THP3 conserved domain-containing protein</fullName>
    </recommendedName>
</protein>
<proteinExistence type="predicted"/>
<organism evidence="3 4">
    <name type="scientific">Somion occarium</name>
    <dbReference type="NCBI Taxonomy" id="3059160"/>
    <lineage>
        <taxon>Eukaryota</taxon>
        <taxon>Fungi</taxon>
        <taxon>Dikarya</taxon>
        <taxon>Basidiomycota</taxon>
        <taxon>Agaricomycotina</taxon>
        <taxon>Agaricomycetes</taxon>
        <taxon>Polyporales</taxon>
        <taxon>Cerrenaceae</taxon>
        <taxon>Somion</taxon>
    </lineage>
</organism>
<reference evidence="4" key="1">
    <citation type="submission" date="2024-04" db="EMBL/GenBank/DDBJ databases">
        <authorList>
            <person name="Shaw F."/>
            <person name="Minotto A."/>
        </authorList>
    </citation>
    <scope>NUCLEOTIDE SEQUENCE [LARGE SCALE GENOMIC DNA]</scope>
</reference>
<dbReference type="Gene3D" id="1.25.40.990">
    <property type="match status" value="1"/>
</dbReference>
<feature type="compositionally biased region" description="Basic residues" evidence="1">
    <location>
        <begin position="48"/>
        <end position="58"/>
    </location>
</feature>